<evidence type="ECO:0000256" key="2">
    <source>
        <dbReference type="ARBA" id="ARBA00023242"/>
    </source>
</evidence>
<evidence type="ECO:0000313" key="5">
    <source>
        <dbReference type="EMBL" id="KAK5914230.1"/>
    </source>
</evidence>
<comment type="caution">
    <text evidence="5">The sequence shown here is derived from an EMBL/GenBank/DDBJ whole genome shotgun (WGS) entry which is preliminary data.</text>
</comment>
<evidence type="ECO:0000313" key="6">
    <source>
        <dbReference type="Proteomes" id="UP001331515"/>
    </source>
</evidence>
<dbReference type="Pfam" id="PF00651">
    <property type="entry name" value="BTB"/>
    <property type="match status" value="1"/>
</dbReference>
<name>A0AAN8D4C5_CHAGU</name>
<keyword evidence="2" id="KW-0539">Nucleus</keyword>
<sequence length="214" mass="23272">MAQTLQMAIPNFGNNVLECLNEQRLQGLYCDVSVVVKGHAFKAHRAVLAASSSYFRDLFSSSNDTSPTVVELPSAVQPQSFQQILSFCYTGRLSMTVGDQFLLMYTAGFLQIQQIMEKGTEFFLKVSSPSCDSQGLHAEEAPPSEPQSPVTQTSNSAGRPASCLTPLPLVSRVKTEQPASQPEAAAPYSVVCTPVAKRLWEGGQQRGLRGRRRG</sequence>
<evidence type="ECO:0000259" key="4">
    <source>
        <dbReference type="PROSITE" id="PS50097"/>
    </source>
</evidence>
<evidence type="ECO:0000256" key="3">
    <source>
        <dbReference type="SAM" id="MobiDB-lite"/>
    </source>
</evidence>
<dbReference type="Gene3D" id="3.30.710.10">
    <property type="entry name" value="Potassium Channel Kv1.1, Chain A"/>
    <property type="match status" value="1"/>
</dbReference>
<dbReference type="PANTHER" id="PTHR46105">
    <property type="entry name" value="AGAP004733-PA"/>
    <property type="match status" value="1"/>
</dbReference>
<dbReference type="GO" id="GO:0000978">
    <property type="term" value="F:RNA polymerase II cis-regulatory region sequence-specific DNA binding"/>
    <property type="evidence" value="ECO:0007669"/>
    <property type="project" value="TreeGrafter"/>
</dbReference>
<dbReference type="InterPro" id="IPR050457">
    <property type="entry name" value="ZnFinger_BTB_dom_contain"/>
</dbReference>
<feature type="region of interest" description="Disordered" evidence="3">
    <location>
        <begin position="134"/>
        <end position="164"/>
    </location>
</feature>
<dbReference type="SUPFAM" id="SSF54695">
    <property type="entry name" value="POZ domain"/>
    <property type="match status" value="1"/>
</dbReference>
<dbReference type="PANTHER" id="PTHR46105:SF3">
    <property type="entry name" value="NUCLEUS ACCUMBENS-ASSOCIATED PROTEIN 1"/>
    <property type="match status" value="1"/>
</dbReference>
<accession>A0AAN8D4C5</accession>
<dbReference type="PROSITE" id="PS50097">
    <property type="entry name" value="BTB"/>
    <property type="match status" value="1"/>
</dbReference>
<dbReference type="InterPro" id="IPR000210">
    <property type="entry name" value="BTB/POZ_dom"/>
</dbReference>
<organism evidence="5 6">
    <name type="scientific">Champsocephalus gunnari</name>
    <name type="common">Mackerel icefish</name>
    <dbReference type="NCBI Taxonomy" id="52237"/>
    <lineage>
        <taxon>Eukaryota</taxon>
        <taxon>Metazoa</taxon>
        <taxon>Chordata</taxon>
        <taxon>Craniata</taxon>
        <taxon>Vertebrata</taxon>
        <taxon>Euteleostomi</taxon>
        <taxon>Actinopterygii</taxon>
        <taxon>Neopterygii</taxon>
        <taxon>Teleostei</taxon>
        <taxon>Neoteleostei</taxon>
        <taxon>Acanthomorphata</taxon>
        <taxon>Eupercaria</taxon>
        <taxon>Perciformes</taxon>
        <taxon>Notothenioidei</taxon>
        <taxon>Channichthyidae</taxon>
        <taxon>Champsocephalus</taxon>
    </lineage>
</organism>
<proteinExistence type="predicted"/>
<reference evidence="5 6" key="1">
    <citation type="journal article" date="2023" name="Mol. Biol. Evol.">
        <title>Genomics of Secondarily Temperate Adaptation in the Only Non-Antarctic Icefish.</title>
        <authorList>
            <person name="Rivera-Colon A.G."/>
            <person name="Rayamajhi N."/>
            <person name="Minhas B.F."/>
            <person name="Madrigal G."/>
            <person name="Bilyk K.T."/>
            <person name="Yoon V."/>
            <person name="Hune M."/>
            <person name="Gregory S."/>
            <person name="Cheng C.H.C."/>
            <person name="Catchen J.M."/>
        </authorList>
    </citation>
    <scope>NUCLEOTIDE SEQUENCE [LARGE SCALE GENOMIC DNA]</scope>
    <source>
        <tissue evidence="5">White muscle</tissue>
    </source>
</reference>
<feature type="domain" description="BTB" evidence="4">
    <location>
        <begin position="30"/>
        <end position="97"/>
    </location>
</feature>
<gene>
    <name evidence="5" type="ORF">CgunFtcFv8_008686</name>
</gene>
<dbReference type="GO" id="GO:0005634">
    <property type="term" value="C:nucleus"/>
    <property type="evidence" value="ECO:0007669"/>
    <property type="project" value="UniProtKB-SubCell"/>
</dbReference>
<dbReference type="Proteomes" id="UP001331515">
    <property type="component" value="Unassembled WGS sequence"/>
</dbReference>
<dbReference type="SMART" id="SM00225">
    <property type="entry name" value="BTB"/>
    <property type="match status" value="1"/>
</dbReference>
<protein>
    <recommendedName>
        <fullName evidence="4">BTB domain-containing protein</fullName>
    </recommendedName>
</protein>
<comment type="subcellular location">
    <subcellularLocation>
        <location evidence="1">Nucleus</location>
    </subcellularLocation>
</comment>
<dbReference type="AlphaFoldDB" id="A0AAN8D4C5"/>
<dbReference type="EMBL" id="JAURVH010001527">
    <property type="protein sequence ID" value="KAK5914230.1"/>
    <property type="molecule type" value="Genomic_DNA"/>
</dbReference>
<keyword evidence="6" id="KW-1185">Reference proteome</keyword>
<evidence type="ECO:0000256" key="1">
    <source>
        <dbReference type="ARBA" id="ARBA00004123"/>
    </source>
</evidence>
<dbReference type="GO" id="GO:0000981">
    <property type="term" value="F:DNA-binding transcription factor activity, RNA polymerase II-specific"/>
    <property type="evidence" value="ECO:0007669"/>
    <property type="project" value="TreeGrafter"/>
</dbReference>
<dbReference type="InterPro" id="IPR011333">
    <property type="entry name" value="SKP1/BTB/POZ_sf"/>
</dbReference>
<dbReference type="FunFam" id="3.30.710.10:FF:000009">
    <property type="entry name" value="Zinc finger and BTB domain-containing 37"/>
    <property type="match status" value="1"/>
</dbReference>